<dbReference type="GO" id="GO:0043565">
    <property type="term" value="F:sequence-specific DNA binding"/>
    <property type="evidence" value="ECO:0007669"/>
    <property type="project" value="InterPro"/>
</dbReference>
<dbReference type="EMBL" id="QURH01001018">
    <property type="protein sequence ID" value="RFU36977.1"/>
    <property type="molecule type" value="Genomic_DNA"/>
</dbReference>
<evidence type="ECO:0000256" key="2">
    <source>
        <dbReference type="ARBA" id="ARBA00023125"/>
    </source>
</evidence>
<reference evidence="5 6" key="1">
    <citation type="submission" date="2018-08" db="EMBL/GenBank/DDBJ databases">
        <title>Actinomadura jelena sp. nov., a novel Actinomycete isolated from soil in Chad.</title>
        <authorList>
            <person name="Shi L."/>
        </authorList>
    </citation>
    <scope>NUCLEOTIDE SEQUENCE [LARGE SCALE GENOMIC DNA]</scope>
    <source>
        <strain evidence="5 6">NEAU-G17</strain>
    </source>
</reference>
<evidence type="ECO:0000313" key="5">
    <source>
        <dbReference type="EMBL" id="RFU36977.1"/>
    </source>
</evidence>
<keyword evidence="2" id="KW-0238">DNA-binding</keyword>
<dbReference type="Pfam" id="PF12833">
    <property type="entry name" value="HTH_18"/>
    <property type="match status" value="1"/>
</dbReference>
<accession>A0A372JAF8</accession>
<dbReference type="InterPro" id="IPR009057">
    <property type="entry name" value="Homeodomain-like_sf"/>
</dbReference>
<keyword evidence="1" id="KW-0805">Transcription regulation</keyword>
<feature type="domain" description="HTH araC/xylS-type" evidence="4">
    <location>
        <begin position="209"/>
        <end position="307"/>
    </location>
</feature>
<evidence type="ECO:0000256" key="3">
    <source>
        <dbReference type="ARBA" id="ARBA00023163"/>
    </source>
</evidence>
<dbReference type="InterPro" id="IPR032783">
    <property type="entry name" value="AraC_lig"/>
</dbReference>
<dbReference type="PANTHER" id="PTHR46796:SF13">
    <property type="entry name" value="HTH-TYPE TRANSCRIPTIONAL ACTIVATOR RHAS"/>
    <property type="match status" value="1"/>
</dbReference>
<dbReference type="SMART" id="SM00342">
    <property type="entry name" value="HTH_ARAC"/>
    <property type="match status" value="1"/>
</dbReference>
<keyword evidence="3" id="KW-0804">Transcription</keyword>
<gene>
    <name evidence="5" type="ORF">DZF91_35255</name>
</gene>
<proteinExistence type="predicted"/>
<dbReference type="InterPro" id="IPR018062">
    <property type="entry name" value="HTH_AraC-typ_CS"/>
</dbReference>
<dbReference type="Pfam" id="PF12852">
    <property type="entry name" value="Cupin_6"/>
    <property type="match status" value="1"/>
</dbReference>
<evidence type="ECO:0000256" key="1">
    <source>
        <dbReference type="ARBA" id="ARBA00023015"/>
    </source>
</evidence>
<name>A0A372JAF8_9ACTN</name>
<evidence type="ECO:0000259" key="4">
    <source>
        <dbReference type="PROSITE" id="PS01124"/>
    </source>
</evidence>
<organism evidence="5 6">
    <name type="scientific">Actinomadura logoneensis</name>
    <dbReference type="NCBI Taxonomy" id="2293572"/>
    <lineage>
        <taxon>Bacteria</taxon>
        <taxon>Bacillati</taxon>
        <taxon>Actinomycetota</taxon>
        <taxon>Actinomycetes</taxon>
        <taxon>Streptosporangiales</taxon>
        <taxon>Thermomonosporaceae</taxon>
        <taxon>Actinomadura</taxon>
    </lineage>
</organism>
<dbReference type="OrthoDB" id="241790at2"/>
<dbReference type="PROSITE" id="PS00041">
    <property type="entry name" value="HTH_ARAC_FAMILY_1"/>
    <property type="match status" value="1"/>
</dbReference>
<comment type="caution">
    <text evidence="5">The sequence shown here is derived from an EMBL/GenBank/DDBJ whole genome shotgun (WGS) entry which is preliminary data.</text>
</comment>
<dbReference type="InterPro" id="IPR050204">
    <property type="entry name" value="AraC_XylS_family_regulators"/>
</dbReference>
<dbReference type="PROSITE" id="PS01124">
    <property type="entry name" value="HTH_ARAC_FAMILY_2"/>
    <property type="match status" value="1"/>
</dbReference>
<protein>
    <submittedName>
        <fullName evidence="5">AraC family transcriptional regulator</fullName>
    </submittedName>
</protein>
<dbReference type="AlphaFoldDB" id="A0A372JAF8"/>
<keyword evidence="6" id="KW-1185">Reference proteome</keyword>
<sequence length="322" mass="34406">MDTLADLLDGPRARGAFLLRMVMRPPWAVRVEDGAPLCVVIVRTGELWVTPQGGEPVRCGPGDVAVMRGPAPYVVSDAPGSPPQWIIHDEERCTTLFGAPPASSMTFGVRMWGNDPDGPTTLLVGTYLAQGAVERRLLAALPPLAVLPDWESPLPALLGDEIVRDAPGQPVVLDRLLDLILIAVLRAWFSRPGARPPGWFAAHGDPVVGPALRLLHDDPARPWTVAELAAAAGASRAALAKRFGDLVGEPPMSYLTGLRLAHAADLLRGGDQTLEAIARRVGYGSAFALSAAFKRERGVSPQEFRAGAYPEGWRDGSMNTEE</sequence>
<evidence type="ECO:0000313" key="6">
    <source>
        <dbReference type="Proteomes" id="UP000261811"/>
    </source>
</evidence>
<dbReference type="Gene3D" id="1.10.10.60">
    <property type="entry name" value="Homeodomain-like"/>
    <property type="match status" value="2"/>
</dbReference>
<dbReference type="GO" id="GO:0003700">
    <property type="term" value="F:DNA-binding transcription factor activity"/>
    <property type="evidence" value="ECO:0007669"/>
    <property type="project" value="InterPro"/>
</dbReference>
<dbReference type="SUPFAM" id="SSF46689">
    <property type="entry name" value="Homeodomain-like"/>
    <property type="match status" value="2"/>
</dbReference>
<dbReference type="InterPro" id="IPR018060">
    <property type="entry name" value="HTH_AraC"/>
</dbReference>
<dbReference type="RefSeq" id="WP_117361372.1">
    <property type="nucleotide sequence ID" value="NZ_QURH01001018.1"/>
</dbReference>
<dbReference type="PANTHER" id="PTHR46796">
    <property type="entry name" value="HTH-TYPE TRANSCRIPTIONAL ACTIVATOR RHAS-RELATED"/>
    <property type="match status" value="1"/>
</dbReference>
<dbReference type="Proteomes" id="UP000261811">
    <property type="component" value="Unassembled WGS sequence"/>
</dbReference>